<dbReference type="InterPro" id="IPR055166">
    <property type="entry name" value="Transc_reg_Sar_Rot_HTH"/>
</dbReference>
<dbReference type="AlphaFoldDB" id="A0A143PFD9"/>
<dbReference type="GeneID" id="93725952"/>
<evidence type="ECO:0000313" key="6">
    <source>
        <dbReference type="EMBL" id="RZH99235.1"/>
    </source>
</evidence>
<feature type="domain" description="Transcriptional regulator SarA/SarZ/Rot-like helix-turn-helix" evidence="4">
    <location>
        <begin position="17"/>
        <end position="104"/>
    </location>
</feature>
<keyword evidence="1" id="KW-0805">Transcription regulation</keyword>
<keyword evidence="2" id="KW-0238">DNA-binding</keyword>
<dbReference type="Gene3D" id="1.10.10.10">
    <property type="entry name" value="Winged helix-like DNA-binding domain superfamily/Winged helix DNA-binding domain"/>
    <property type="match status" value="1"/>
</dbReference>
<sequence>MTKAINQLITTECQLSQIKHWLKTTHQMNMEEFIILYKIHSVEKMSGKELRDSLHYEMKWNTSKIDVLIRKLYKKNLIAKQRSETDERQVFYLLDEKQHQLMSSIVKQIDFNIAA</sequence>
<reference evidence="6 7" key="1">
    <citation type="submission" date="2018-11" db="EMBL/GenBank/DDBJ databases">
        <title>Genomic profiling of Staphylococcus species from a Poultry farm system in KwaZulu-Natal, South Africa.</title>
        <authorList>
            <person name="Amoako D.G."/>
            <person name="Somboro A.M."/>
            <person name="Abia A.L.K."/>
            <person name="Bester L.A."/>
            <person name="Essack S.Y."/>
        </authorList>
    </citation>
    <scope>NUCLEOTIDE SEQUENCE [LARGE SCALE GENOMIC DNA]</scope>
    <source>
        <strain evidence="6 7">SA11</strain>
    </source>
</reference>
<dbReference type="KEGG" id="scv:A4G25_11350"/>
<dbReference type="SUPFAM" id="SSF46785">
    <property type="entry name" value="Winged helix' DNA-binding domain"/>
    <property type="match status" value="1"/>
</dbReference>
<evidence type="ECO:0000256" key="1">
    <source>
        <dbReference type="ARBA" id="ARBA00023015"/>
    </source>
</evidence>
<organism evidence="6 7">
    <name type="scientific">Staphylococcus condimenti</name>
    <dbReference type="NCBI Taxonomy" id="70255"/>
    <lineage>
        <taxon>Bacteria</taxon>
        <taxon>Bacillati</taxon>
        <taxon>Bacillota</taxon>
        <taxon>Bacilli</taxon>
        <taxon>Bacillales</taxon>
        <taxon>Staphylococcaceae</taxon>
        <taxon>Staphylococcus</taxon>
    </lineage>
</organism>
<evidence type="ECO:0000313" key="5">
    <source>
        <dbReference type="EMBL" id="QQS81698.1"/>
    </source>
</evidence>
<dbReference type="RefSeq" id="WP_047130877.1">
    <property type="nucleotide sequence ID" value="NZ_CP015114.1"/>
</dbReference>
<evidence type="ECO:0000256" key="2">
    <source>
        <dbReference type="ARBA" id="ARBA00023125"/>
    </source>
</evidence>
<dbReference type="EMBL" id="CP068073">
    <property type="protein sequence ID" value="QQS81698.1"/>
    <property type="molecule type" value="Genomic_DNA"/>
</dbReference>
<dbReference type="GO" id="GO:0006355">
    <property type="term" value="P:regulation of DNA-templated transcription"/>
    <property type="evidence" value="ECO:0007669"/>
    <property type="project" value="InterPro"/>
</dbReference>
<proteinExistence type="predicted"/>
<dbReference type="InterPro" id="IPR036388">
    <property type="entry name" value="WH-like_DNA-bd_sf"/>
</dbReference>
<dbReference type="InterPro" id="IPR010166">
    <property type="entry name" value="SarA/Rot_dom"/>
</dbReference>
<evidence type="ECO:0000313" key="7">
    <source>
        <dbReference type="Proteomes" id="UP000293854"/>
    </source>
</evidence>
<dbReference type="Proteomes" id="UP000293854">
    <property type="component" value="Unassembled WGS sequence"/>
</dbReference>
<protein>
    <submittedName>
        <fullName evidence="6">MarR family transcriptional regulator</fullName>
    </submittedName>
</protein>
<evidence type="ECO:0000313" key="8">
    <source>
        <dbReference type="Proteomes" id="UP000595942"/>
    </source>
</evidence>
<dbReference type="NCBIfam" id="TIGR01889">
    <property type="entry name" value="Staph_reg_Sar"/>
    <property type="match status" value="1"/>
</dbReference>
<accession>A0A143PFD9</accession>
<keyword evidence="3" id="KW-0804">Transcription</keyword>
<dbReference type="Pfam" id="PF22381">
    <property type="entry name" value="Staph_reg_Sar_Rot"/>
    <property type="match status" value="1"/>
</dbReference>
<gene>
    <name evidence="6" type="ORF">EIG99_13905</name>
    <name evidence="5" type="ORF">I6J05_07125</name>
</gene>
<dbReference type="EMBL" id="RQTE01000528">
    <property type="protein sequence ID" value="RZH99235.1"/>
    <property type="molecule type" value="Genomic_DNA"/>
</dbReference>
<evidence type="ECO:0000256" key="3">
    <source>
        <dbReference type="ARBA" id="ARBA00023163"/>
    </source>
</evidence>
<dbReference type="GO" id="GO:0003677">
    <property type="term" value="F:DNA binding"/>
    <property type="evidence" value="ECO:0007669"/>
    <property type="project" value="UniProtKB-KW"/>
</dbReference>
<dbReference type="OrthoDB" id="2399632at2"/>
<reference evidence="5 8" key="2">
    <citation type="submission" date="2021-01" db="EMBL/GenBank/DDBJ databases">
        <title>FDA dAtabase for Regulatory Grade micrObial Sequences (FDA-ARGOS): Supporting development and validation of Infectious Disease Dx tests.</title>
        <authorList>
            <person name="Sproer C."/>
            <person name="Gronow S."/>
            <person name="Severitt S."/>
            <person name="Schroder I."/>
            <person name="Tallon L."/>
            <person name="Sadzewicz L."/>
            <person name="Zhao X."/>
            <person name="Boylan J."/>
            <person name="Ott S."/>
            <person name="Bowen H."/>
            <person name="Vavikolanu K."/>
            <person name="Mehta A."/>
            <person name="Aluvathingal J."/>
            <person name="Nadendla S."/>
            <person name="Lowell S."/>
            <person name="Myers T."/>
            <person name="Yan Y."/>
            <person name="Sichtig H."/>
        </authorList>
    </citation>
    <scope>NUCLEOTIDE SEQUENCE [LARGE SCALE GENOMIC DNA]</scope>
    <source>
        <strain evidence="5 8">FDAARGOS_1148</strain>
    </source>
</reference>
<dbReference type="InterPro" id="IPR036390">
    <property type="entry name" value="WH_DNA-bd_sf"/>
</dbReference>
<name>A0A143PFD9_9STAP</name>
<keyword evidence="8" id="KW-1185">Reference proteome</keyword>
<dbReference type="Proteomes" id="UP000595942">
    <property type="component" value="Chromosome"/>
</dbReference>
<evidence type="ECO:0000259" key="4">
    <source>
        <dbReference type="Pfam" id="PF22381"/>
    </source>
</evidence>